<dbReference type="PANTHER" id="PTHR44591:SF21">
    <property type="entry name" value="TWO-COMPONENT RESPONSE REGULATOR"/>
    <property type="match status" value="1"/>
</dbReference>
<evidence type="ECO:0000259" key="3">
    <source>
        <dbReference type="PROSITE" id="PS50110"/>
    </source>
</evidence>
<dbReference type="Gene3D" id="3.40.50.2300">
    <property type="match status" value="1"/>
</dbReference>
<dbReference type="InterPro" id="IPR011006">
    <property type="entry name" value="CheY-like_superfamily"/>
</dbReference>
<feature type="modified residue" description="4-aspartylphosphate" evidence="2">
    <location>
        <position position="52"/>
    </location>
</feature>
<dbReference type="Proteomes" id="UP001499978">
    <property type="component" value="Unassembled WGS sequence"/>
</dbReference>
<reference evidence="5" key="1">
    <citation type="journal article" date="2019" name="Int. J. Syst. Evol. Microbiol.">
        <title>The Global Catalogue of Microorganisms (GCM) 10K type strain sequencing project: providing services to taxonomists for standard genome sequencing and annotation.</title>
        <authorList>
            <consortium name="The Broad Institute Genomics Platform"/>
            <consortium name="The Broad Institute Genome Sequencing Center for Infectious Disease"/>
            <person name="Wu L."/>
            <person name="Ma J."/>
        </authorList>
    </citation>
    <scope>NUCLEOTIDE SEQUENCE [LARGE SCALE GENOMIC DNA]</scope>
    <source>
        <strain evidence="5">JCM 3367</strain>
    </source>
</reference>
<accession>A0ABP6AXW9</accession>
<dbReference type="SUPFAM" id="SSF52172">
    <property type="entry name" value="CheY-like"/>
    <property type="match status" value="1"/>
</dbReference>
<name>A0ABP6AXW9_9ACTN</name>
<dbReference type="InterPro" id="IPR001789">
    <property type="entry name" value="Sig_transdc_resp-reg_receiver"/>
</dbReference>
<comment type="caution">
    <text evidence="4">The sequence shown here is derived from an EMBL/GenBank/DDBJ whole genome shotgun (WGS) entry which is preliminary data.</text>
</comment>
<sequence>MARITLTEDDDDLRSLVARMLDRAGHQVTAHSDGQAGLEGLRRRQTDLLVTDLEMPRMDGADMCSRAAAEGLLDGVPVIVISGSGSSLRTPPPTAVLRKPFRSDDLLEQIDKALADR</sequence>
<keyword evidence="5" id="KW-1185">Reference proteome</keyword>
<dbReference type="InterPro" id="IPR050595">
    <property type="entry name" value="Bact_response_regulator"/>
</dbReference>
<evidence type="ECO:0000313" key="5">
    <source>
        <dbReference type="Proteomes" id="UP001499978"/>
    </source>
</evidence>
<keyword evidence="1 2" id="KW-0597">Phosphoprotein</keyword>
<dbReference type="PROSITE" id="PS50110">
    <property type="entry name" value="RESPONSE_REGULATORY"/>
    <property type="match status" value="1"/>
</dbReference>
<dbReference type="SMART" id="SM00448">
    <property type="entry name" value="REC"/>
    <property type="match status" value="1"/>
</dbReference>
<gene>
    <name evidence="4" type="ORF">GCM10010201_28100</name>
</gene>
<dbReference type="PANTHER" id="PTHR44591">
    <property type="entry name" value="STRESS RESPONSE REGULATOR PROTEIN 1"/>
    <property type="match status" value="1"/>
</dbReference>
<dbReference type="EMBL" id="BAAARY010000013">
    <property type="protein sequence ID" value="GAA2527621.1"/>
    <property type="molecule type" value="Genomic_DNA"/>
</dbReference>
<evidence type="ECO:0000256" key="2">
    <source>
        <dbReference type="PROSITE-ProRule" id="PRU00169"/>
    </source>
</evidence>
<dbReference type="CDD" id="cd00156">
    <property type="entry name" value="REC"/>
    <property type="match status" value="1"/>
</dbReference>
<dbReference type="RefSeq" id="WP_344173121.1">
    <property type="nucleotide sequence ID" value="NZ_BAAARY010000013.1"/>
</dbReference>
<evidence type="ECO:0000256" key="1">
    <source>
        <dbReference type="ARBA" id="ARBA00022553"/>
    </source>
</evidence>
<feature type="domain" description="Response regulatory" evidence="3">
    <location>
        <begin position="3"/>
        <end position="114"/>
    </location>
</feature>
<protein>
    <submittedName>
        <fullName evidence="4">Response regulator</fullName>
    </submittedName>
</protein>
<evidence type="ECO:0000313" key="4">
    <source>
        <dbReference type="EMBL" id="GAA2527621.1"/>
    </source>
</evidence>
<dbReference type="Pfam" id="PF00072">
    <property type="entry name" value="Response_reg"/>
    <property type="match status" value="1"/>
</dbReference>
<proteinExistence type="predicted"/>
<organism evidence="4 5">
    <name type="scientific">Pilimelia columellifera subsp. columellifera</name>
    <dbReference type="NCBI Taxonomy" id="706583"/>
    <lineage>
        <taxon>Bacteria</taxon>
        <taxon>Bacillati</taxon>
        <taxon>Actinomycetota</taxon>
        <taxon>Actinomycetes</taxon>
        <taxon>Micromonosporales</taxon>
        <taxon>Micromonosporaceae</taxon>
        <taxon>Pilimelia</taxon>
    </lineage>
</organism>